<feature type="region of interest" description="Disordered" evidence="1">
    <location>
        <begin position="291"/>
        <end position="513"/>
    </location>
</feature>
<name>A0AAD6CNS8_9EURO</name>
<dbReference type="InterPro" id="IPR057558">
    <property type="entry name" value="Swc3_dom"/>
</dbReference>
<feature type="compositionally biased region" description="Polar residues" evidence="1">
    <location>
        <begin position="421"/>
        <end position="431"/>
    </location>
</feature>
<organism evidence="3 4">
    <name type="scientific">Penicillium frequentans</name>
    <dbReference type="NCBI Taxonomy" id="3151616"/>
    <lineage>
        <taxon>Eukaryota</taxon>
        <taxon>Fungi</taxon>
        <taxon>Dikarya</taxon>
        <taxon>Ascomycota</taxon>
        <taxon>Pezizomycotina</taxon>
        <taxon>Eurotiomycetes</taxon>
        <taxon>Eurotiomycetidae</taxon>
        <taxon>Eurotiales</taxon>
        <taxon>Aspergillaceae</taxon>
        <taxon>Penicillium</taxon>
    </lineage>
</organism>
<feature type="domain" description="SWR1-complex protein 3" evidence="2">
    <location>
        <begin position="62"/>
        <end position="155"/>
    </location>
</feature>
<dbReference type="EMBL" id="JAQIZZ010000007">
    <property type="protein sequence ID" value="KAJ5532332.1"/>
    <property type="molecule type" value="Genomic_DNA"/>
</dbReference>
<accession>A0AAD6CNS8</accession>
<evidence type="ECO:0000259" key="2">
    <source>
        <dbReference type="Pfam" id="PF24707"/>
    </source>
</evidence>
<dbReference type="Pfam" id="PF24707">
    <property type="entry name" value="Swc3"/>
    <property type="match status" value="1"/>
</dbReference>
<feature type="region of interest" description="Disordered" evidence="1">
    <location>
        <begin position="721"/>
        <end position="757"/>
    </location>
</feature>
<comment type="caution">
    <text evidence="3">The sequence shown here is derived from an EMBL/GenBank/DDBJ whole genome shotgun (WGS) entry which is preliminary data.</text>
</comment>
<feature type="compositionally biased region" description="Pro residues" evidence="1">
    <location>
        <begin position="41"/>
        <end position="54"/>
    </location>
</feature>
<feature type="compositionally biased region" description="Pro residues" evidence="1">
    <location>
        <begin position="500"/>
        <end position="511"/>
    </location>
</feature>
<feature type="compositionally biased region" description="Polar residues" evidence="1">
    <location>
        <begin position="180"/>
        <end position="190"/>
    </location>
</feature>
<feature type="compositionally biased region" description="Low complexity" evidence="1">
    <location>
        <begin position="432"/>
        <end position="447"/>
    </location>
</feature>
<dbReference type="PANTHER" id="PTHR28108:SF1">
    <property type="entry name" value="SWR1-COMPLEX PROTEIN 3"/>
    <property type="match status" value="1"/>
</dbReference>
<protein>
    <recommendedName>
        <fullName evidence="2">SWR1-complex protein 3 domain-containing protein</fullName>
    </recommendedName>
</protein>
<dbReference type="PANTHER" id="PTHR28108">
    <property type="entry name" value="SWR1-COMPLEX PROTEIN 3"/>
    <property type="match status" value="1"/>
</dbReference>
<reference evidence="3 4" key="1">
    <citation type="journal article" date="2023" name="IMA Fungus">
        <title>Comparative genomic study of the Penicillium genus elucidates a diverse pangenome and 15 lateral gene transfer events.</title>
        <authorList>
            <person name="Petersen C."/>
            <person name="Sorensen T."/>
            <person name="Nielsen M.R."/>
            <person name="Sondergaard T.E."/>
            <person name="Sorensen J.L."/>
            <person name="Fitzpatrick D.A."/>
            <person name="Frisvad J.C."/>
            <person name="Nielsen K.L."/>
        </authorList>
    </citation>
    <scope>NUCLEOTIDE SEQUENCE [LARGE SCALE GENOMIC DNA]</scope>
    <source>
        <strain evidence="3 4">IBT 35679</strain>
    </source>
</reference>
<dbReference type="GO" id="GO:0000812">
    <property type="term" value="C:Swr1 complex"/>
    <property type="evidence" value="ECO:0007669"/>
    <property type="project" value="InterPro"/>
</dbReference>
<dbReference type="Proteomes" id="UP001220324">
    <property type="component" value="Unassembled WGS sequence"/>
</dbReference>
<evidence type="ECO:0000256" key="1">
    <source>
        <dbReference type="SAM" id="MobiDB-lite"/>
    </source>
</evidence>
<sequence length="784" mass="84267">MAEKRKLPARAGREPANKKRVSEAAAAPQSHSKKKAATPRAPSPPPEPVEPPLPSKIKEGEPLPIRRTRQPTNLSDKEYQSIAESSVLLISLERSKKKWLSDGILVRYYTKPKKTKREQIEKLNPPKESMSKVGLCDVTIGPHLFDAMIYTVKDPAAPQPIQYTPPQGQGRMVHYGPPGNFQQYQPHPSNQQRRPYPTGPPGRPQGNYSPAPRGPHQPGPAPSPQAGQRPSQNQQGQPAKPSPDPVIQMLATRAAADPELKALMRVVASSQASQEQLRAFQAHIDELNAIIKAREPSEKRQQSSAGTPPQQPATPAPQNKVNPPPNASQIKPDSGSKAPEEQSSKSQPVAPAQTPSKDTLQKSQASGTPAASTVKSQPDGTPQSAVQPQTPAPTHTSQPSNNPQTADPAIKQEPAAKGPTKLQSAPSQPVSTPTAAPGPATPAPTTGSQQSPAVRPTPPNVAQQSTPRPGPPYPPYQQPAYGSQPPLQSRPPQYGSPAPYYRPPGPAPTPARPSYKAVVFEFTSPLTPYGSVTSGHAGSGDRYLFPEYSILEWLPNEDTILASFLITRKVDPNAPFPIETAPDPATSRGKGKGTSKSKKGDKKGKAEKGKDGSETPAPNQAGPSTSTDAMPKIEPSENTPAQPGPAGATNEPIKEVKLKEYWQPVTFRIHATDTRILDPLTRVVKPADEVRKYMNEIMDRAERAPDGHLAFRLPHEDAREAFEAESTPASTNAVSASRSRPSRGSTVKVAEEESEIENALDLEEEEEELMDFYGAPMGLPPLRA</sequence>
<feature type="compositionally biased region" description="Polar residues" evidence="1">
    <location>
        <begin position="616"/>
        <end position="628"/>
    </location>
</feature>
<gene>
    <name evidence="3" type="ORF">N7494_008884</name>
</gene>
<proteinExistence type="predicted"/>
<keyword evidence="4" id="KW-1185">Reference proteome</keyword>
<dbReference type="InterPro" id="IPR037651">
    <property type="entry name" value="Swc3"/>
</dbReference>
<feature type="compositionally biased region" description="Basic residues" evidence="1">
    <location>
        <begin position="589"/>
        <end position="602"/>
    </location>
</feature>
<feature type="compositionally biased region" description="Basic and acidic residues" evidence="1">
    <location>
        <begin position="292"/>
        <end position="301"/>
    </location>
</feature>
<evidence type="ECO:0000313" key="3">
    <source>
        <dbReference type="EMBL" id="KAJ5532332.1"/>
    </source>
</evidence>
<feature type="region of interest" description="Disordered" evidence="1">
    <location>
        <begin position="1"/>
        <end position="77"/>
    </location>
</feature>
<feature type="compositionally biased region" description="Basic and acidic residues" evidence="1">
    <location>
        <begin position="603"/>
        <end position="613"/>
    </location>
</feature>
<dbReference type="GO" id="GO:0140849">
    <property type="term" value="F:ATP-dependent H2AZ histone chaperone activity"/>
    <property type="evidence" value="ECO:0007669"/>
    <property type="project" value="InterPro"/>
</dbReference>
<evidence type="ECO:0000313" key="4">
    <source>
        <dbReference type="Proteomes" id="UP001220324"/>
    </source>
</evidence>
<dbReference type="AlphaFoldDB" id="A0AAD6CNS8"/>
<feature type="compositionally biased region" description="Pro residues" evidence="1">
    <location>
        <begin position="212"/>
        <end position="223"/>
    </location>
</feature>
<feature type="region of interest" description="Disordered" evidence="1">
    <location>
        <begin position="157"/>
        <end position="253"/>
    </location>
</feature>
<feature type="compositionally biased region" description="Pro residues" evidence="1">
    <location>
        <begin position="468"/>
        <end position="477"/>
    </location>
</feature>
<feature type="compositionally biased region" description="Polar residues" evidence="1">
    <location>
        <begin position="727"/>
        <end position="745"/>
    </location>
</feature>
<feature type="compositionally biased region" description="Polar residues" evidence="1">
    <location>
        <begin position="353"/>
        <end position="405"/>
    </location>
</feature>
<feature type="region of interest" description="Disordered" evidence="1">
    <location>
        <begin position="572"/>
        <end position="652"/>
    </location>
</feature>
<feature type="compositionally biased region" description="Basic and acidic residues" evidence="1">
    <location>
        <begin position="1"/>
        <end position="22"/>
    </location>
</feature>